<dbReference type="CDD" id="cd03811">
    <property type="entry name" value="GT4_GT28_WabH-like"/>
    <property type="match status" value="1"/>
</dbReference>
<dbReference type="Pfam" id="PF00534">
    <property type="entry name" value="Glycos_transf_1"/>
    <property type="match status" value="1"/>
</dbReference>
<dbReference type="PANTHER" id="PTHR12526:SF636">
    <property type="entry name" value="BLL3647 PROTEIN"/>
    <property type="match status" value="1"/>
</dbReference>
<reference evidence="4" key="1">
    <citation type="submission" date="2016-03" db="EMBL/GenBank/DDBJ databases">
        <title>Complete genome sequence of Solimmundus cernigliae, representing a novel lineage of polycyclic aromatic hydrocarbon degraders within the Gammaproteobacteria.</title>
        <authorList>
            <person name="Singleton D.R."/>
            <person name="Dickey A.N."/>
            <person name="Scholl E.H."/>
            <person name="Wright F.A."/>
            <person name="Aitken M.D."/>
        </authorList>
    </citation>
    <scope>NUCLEOTIDE SEQUENCE [LARGE SCALE GENOMIC DNA]</scope>
    <source>
        <strain evidence="4">TR3.2</strain>
    </source>
</reference>
<dbReference type="RefSeq" id="WP_068802945.1">
    <property type="nucleotide sequence ID" value="NZ_CP014671.1"/>
</dbReference>
<protein>
    <recommendedName>
        <fullName evidence="5">Glycosyltransferase subfamily 4-like N-terminal domain-containing protein</fullName>
    </recommendedName>
</protein>
<name>A0A1B1YRN2_9GAMM</name>
<dbReference type="STRING" id="1810504.PG2T_04085"/>
<dbReference type="KEGG" id="gbi:PG2T_04085"/>
<dbReference type="Gene3D" id="3.40.50.2000">
    <property type="entry name" value="Glycogen Phosphorylase B"/>
    <property type="match status" value="2"/>
</dbReference>
<evidence type="ECO:0000259" key="2">
    <source>
        <dbReference type="Pfam" id="PF13439"/>
    </source>
</evidence>
<dbReference type="EMBL" id="CP014671">
    <property type="protein sequence ID" value="ANX03450.1"/>
    <property type="molecule type" value="Genomic_DNA"/>
</dbReference>
<feature type="domain" description="Glycosyltransferase subfamily 4-like N-terminal" evidence="2">
    <location>
        <begin position="13"/>
        <end position="149"/>
    </location>
</feature>
<evidence type="ECO:0000313" key="4">
    <source>
        <dbReference type="Proteomes" id="UP000092952"/>
    </source>
</evidence>
<evidence type="ECO:0000313" key="3">
    <source>
        <dbReference type="EMBL" id="ANX03450.1"/>
    </source>
</evidence>
<proteinExistence type="predicted"/>
<feature type="domain" description="Glycosyl transferase family 1" evidence="1">
    <location>
        <begin position="164"/>
        <end position="327"/>
    </location>
</feature>
<evidence type="ECO:0000259" key="1">
    <source>
        <dbReference type="Pfam" id="PF00534"/>
    </source>
</evidence>
<evidence type="ECO:0008006" key="5">
    <source>
        <dbReference type="Google" id="ProtNLM"/>
    </source>
</evidence>
<dbReference type="GO" id="GO:0016757">
    <property type="term" value="F:glycosyltransferase activity"/>
    <property type="evidence" value="ECO:0007669"/>
    <property type="project" value="TreeGrafter"/>
</dbReference>
<dbReference type="AlphaFoldDB" id="A0A1B1YRN2"/>
<dbReference type="OrthoDB" id="9795746at2"/>
<sequence>MRTVQLIASRGLGGAEGFFKRLCSGLMERECEVHALLREGGALLADLPPDMARSALPLRTVWDPLSRLEVRRELRRLRPDLVQTWMSRATRLTRAPRGMVHVARLGGYYTPARFAHADAVVVNSRGLADHLLAAGLPARRVHLIGNFVDAPAPLAPSQVAGLRAGLPLPADAWLLLAVGRCVPVKGWDVLLQAFARLPRAIAGRPVGLLLLGDGPLRASLQDQARQLGVAGQVHFAGWQADPAPFYALADLVVFPSRAAEALGNVILEAWAHGRPVLASACHGAREITRPDVDAVLVPCEDAAALAGAIASLLPNDARRAALAAAGQVRIGRDFSREAVVGAYLDLYRYLLGH</sequence>
<dbReference type="InParanoid" id="A0A1B1YRN2"/>
<dbReference type="PANTHER" id="PTHR12526">
    <property type="entry name" value="GLYCOSYLTRANSFERASE"/>
    <property type="match status" value="1"/>
</dbReference>
<gene>
    <name evidence="3" type="ORF">PG2T_04085</name>
</gene>
<dbReference type="Pfam" id="PF13439">
    <property type="entry name" value="Glyco_transf_4"/>
    <property type="match status" value="1"/>
</dbReference>
<accession>A0A1B1YRN2</accession>
<organism evidence="3 4">
    <name type="scientific">Immundisolibacter cernigliae</name>
    <dbReference type="NCBI Taxonomy" id="1810504"/>
    <lineage>
        <taxon>Bacteria</taxon>
        <taxon>Pseudomonadati</taxon>
        <taxon>Pseudomonadota</taxon>
        <taxon>Gammaproteobacteria</taxon>
        <taxon>Immundisolibacterales</taxon>
        <taxon>Immundisolibacteraceae</taxon>
        <taxon>Immundisolibacter</taxon>
    </lineage>
</organism>
<dbReference type="Proteomes" id="UP000092952">
    <property type="component" value="Chromosome"/>
</dbReference>
<dbReference type="SUPFAM" id="SSF53756">
    <property type="entry name" value="UDP-Glycosyltransferase/glycogen phosphorylase"/>
    <property type="match status" value="1"/>
</dbReference>
<keyword evidence="4" id="KW-1185">Reference proteome</keyword>
<dbReference type="InterPro" id="IPR028098">
    <property type="entry name" value="Glyco_trans_4-like_N"/>
</dbReference>
<dbReference type="InterPro" id="IPR001296">
    <property type="entry name" value="Glyco_trans_1"/>
</dbReference>
<dbReference type="FunCoup" id="A0A1B1YRN2">
    <property type="interactions" value="251"/>
</dbReference>